<dbReference type="InterPro" id="IPR005704">
    <property type="entry name" value="Ribosomal_uS3_bac-typ"/>
</dbReference>
<dbReference type="EMBL" id="DSGB01000007">
    <property type="protein sequence ID" value="HER97331.1"/>
    <property type="molecule type" value="Genomic_DNA"/>
</dbReference>
<evidence type="ECO:0000256" key="7">
    <source>
        <dbReference type="ARBA" id="ARBA00035257"/>
    </source>
</evidence>
<evidence type="ECO:0000256" key="9">
    <source>
        <dbReference type="RuleBase" id="RU003624"/>
    </source>
</evidence>
<evidence type="ECO:0000259" key="12">
    <source>
        <dbReference type="PROSITE" id="PS50823"/>
    </source>
</evidence>
<dbReference type="InterPro" id="IPR036419">
    <property type="entry name" value="Ribosomal_S3_C_sf"/>
</dbReference>
<keyword evidence="3 8" id="KW-0694">RNA-binding</keyword>
<feature type="domain" description="KH type-2" evidence="12">
    <location>
        <begin position="38"/>
        <end position="106"/>
    </location>
</feature>
<dbReference type="InterPro" id="IPR004087">
    <property type="entry name" value="KH_dom"/>
</dbReference>
<proteinExistence type="inferred from homology"/>
<keyword evidence="2 8" id="KW-0699">rRNA-binding</keyword>
<reference evidence="13" key="1">
    <citation type="journal article" date="2020" name="mSystems">
        <title>Genome- and Community-Level Interaction Insights into Carbon Utilization and Element Cycling Functions of Hydrothermarchaeota in Hydrothermal Sediment.</title>
        <authorList>
            <person name="Zhou Z."/>
            <person name="Liu Y."/>
            <person name="Xu W."/>
            <person name="Pan J."/>
            <person name="Luo Z.H."/>
            <person name="Li M."/>
        </authorList>
    </citation>
    <scope>NUCLEOTIDE SEQUENCE [LARGE SCALE GENOMIC DNA]</scope>
    <source>
        <strain evidence="13">SpSt-143</strain>
    </source>
</reference>
<feature type="coiled-coil region" evidence="10">
    <location>
        <begin position="76"/>
        <end position="103"/>
    </location>
</feature>
<feature type="compositionally biased region" description="Low complexity" evidence="11">
    <location>
        <begin position="241"/>
        <end position="250"/>
    </location>
</feature>
<sequence>MGQKTHPIGFRLGIIRGWFSNWYAEKDLPEKLIEDEEIRRYVHARLKRAGLSRVVIERTPRRVILTLHTSRPGVVIGRGGQEVEKLREELQKLTNKEIQINISEIKRPELDAALVAQNIAQQLEGRVSFRRAMKQAMTAAMRMGAQGIRIKVSGRLGGAEMSRTEQYLEGRVPLHTLRANIDYAQATAYTIYGTIGVKVWIFLGEIIGKPDLTPTALMQRQQQPLPLEQPERRRKRRTRRAAAAQRGEEG</sequence>
<evidence type="ECO:0000256" key="3">
    <source>
        <dbReference type="ARBA" id="ARBA00022884"/>
    </source>
</evidence>
<comment type="subunit">
    <text evidence="8">Part of the 30S ribosomal subunit. Forms a tight complex with proteins S10 and S14.</text>
</comment>
<dbReference type="InterPro" id="IPR015946">
    <property type="entry name" value="KH_dom-like_a/b"/>
</dbReference>
<dbReference type="SUPFAM" id="SSF54821">
    <property type="entry name" value="Ribosomal protein S3 C-terminal domain"/>
    <property type="match status" value="1"/>
</dbReference>
<dbReference type="PANTHER" id="PTHR11760:SF19">
    <property type="entry name" value="SMALL RIBOSOMAL SUBUNIT PROTEIN US3C"/>
    <property type="match status" value="1"/>
</dbReference>
<comment type="function">
    <text evidence="6 8">Binds the lower part of the 30S subunit head. Binds mRNA in the 70S ribosome, positioning it for translation.</text>
</comment>
<dbReference type="SUPFAM" id="SSF54814">
    <property type="entry name" value="Prokaryotic type KH domain (KH-domain type II)"/>
    <property type="match status" value="1"/>
</dbReference>
<keyword evidence="10" id="KW-0175">Coiled coil</keyword>
<dbReference type="GO" id="GO:0019843">
    <property type="term" value="F:rRNA binding"/>
    <property type="evidence" value="ECO:0007669"/>
    <property type="project" value="UniProtKB-UniRule"/>
</dbReference>
<evidence type="ECO:0000256" key="11">
    <source>
        <dbReference type="SAM" id="MobiDB-lite"/>
    </source>
</evidence>
<dbReference type="SMART" id="SM00322">
    <property type="entry name" value="KH"/>
    <property type="match status" value="1"/>
</dbReference>
<keyword evidence="5 8" id="KW-0687">Ribonucleoprotein</keyword>
<keyword evidence="4 8" id="KW-0689">Ribosomal protein</keyword>
<dbReference type="GO" id="GO:0006412">
    <property type="term" value="P:translation"/>
    <property type="evidence" value="ECO:0007669"/>
    <property type="project" value="UniProtKB-UniRule"/>
</dbReference>
<dbReference type="InterPro" id="IPR018280">
    <property type="entry name" value="Ribosomal_uS3_CS"/>
</dbReference>
<comment type="caution">
    <text evidence="13">The sequence shown here is derived from an EMBL/GenBank/DDBJ whole genome shotgun (WGS) entry which is preliminary data.</text>
</comment>
<dbReference type="Pfam" id="PF00189">
    <property type="entry name" value="Ribosomal_S3_C"/>
    <property type="match status" value="1"/>
</dbReference>
<evidence type="ECO:0000256" key="4">
    <source>
        <dbReference type="ARBA" id="ARBA00022980"/>
    </source>
</evidence>
<evidence type="ECO:0000256" key="1">
    <source>
        <dbReference type="ARBA" id="ARBA00010761"/>
    </source>
</evidence>
<dbReference type="GO" id="GO:0003735">
    <property type="term" value="F:structural constituent of ribosome"/>
    <property type="evidence" value="ECO:0007669"/>
    <property type="project" value="InterPro"/>
</dbReference>
<dbReference type="PROSITE" id="PS00548">
    <property type="entry name" value="RIBOSOMAL_S3"/>
    <property type="match status" value="1"/>
</dbReference>
<gene>
    <name evidence="8" type="primary">rpsC</name>
    <name evidence="13" type="ORF">ENO59_12640</name>
</gene>
<dbReference type="AlphaFoldDB" id="A0A7V2B2X9"/>
<dbReference type="Gene3D" id="3.30.1140.32">
    <property type="entry name" value="Ribosomal protein S3, C-terminal domain"/>
    <property type="match status" value="1"/>
</dbReference>
<evidence type="ECO:0000313" key="13">
    <source>
        <dbReference type="EMBL" id="HER97331.1"/>
    </source>
</evidence>
<organism evidence="13">
    <name type="scientific">Rhodothermus marinus</name>
    <name type="common">Rhodothermus obamensis</name>
    <dbReference type="NCBI Taxonomy" id="29549"/>
    <lineage>
        <taxon>Bacteria</taxon>
        <taxon>Pseudomonadati</taxon>
        <taxon>Rhodothermota</taxon>
        <taxon>Rhodothermia</taxon>
        <taxon>Rhodothermales</taxon>
        <taxon>Rhodothermaceae</taxon>
        <taxon>Rhodothermus</taxon>
    </lineage>
</organism>
<dbReference type="CDD" id="cd02412">
    <property type="entry name" value="KH-II_30S_S3"/>
    <property type="match status" value="1"/>
</dbReference>
<evidence type="ECO:0000256" key="8">
    <source>
        <dbReference type="HAMAP-Rule" id="MF_01309"/>
    </source>
</evidence>
<dbReference type="NCBIfam" id="TIGR01009">
    <property type="entry name" value="rpsC_bact"/>
    <property type="match status" value="1"/>
</dbReference>
<evidence type="ECO:0000256" key="2">
    <source>
        <dbReference type="ARBA" id="ARBA00022730"/>
    </source>
</evidence>
<dbReference type="FunFam" id="3.30.300.20:FF:000001">
    <property type="entry name" value="30S ribosomal protein S3"/>
    <property type="match status" value="1"/>
</dbReference>
<comment type="similarity">
    <text evidence="1 8 9">Belongs to the universal ribosomal protein uS3 family.</text>
</comment>
<feature type="region of interest" description="Disordered" evidence="11">
    <location>
        <begin position="219"/>
        <end position="250"/>
    </location>
</feature>
<evidence type="ECO:0000256" key="10">
    <source>
        <dbReference type="SAM" id="Coils"/>
    </source>
</evidence>
<dbReference type="Gene3D" id="3.30.300.20">
    <property type="match status" value="1"/>
</dbReference>
<evidence type="ECO:0000256" key="6">
    <source>
        <dbReference type="ARBA" id="ARBA00024998"/>
    </source>
</evidence>
<protein>
    <recommendedName>
        <fullName evidence="7 8">Small ribosomal subunit protein uS3</fullName>
    </recommendedName>
</protein>
<dbReference type="GO" id="GO:0003729">
    <property type="term" value="F:mRNA binding"/>
    <property type="evidence" value="ECO:0007669"/>
    <property type="project" value="UniProtKB-UniRule"/>
</dbReference>
<dbReference type="GO" id="GO:0022627">
    <property type="term" value="C:cytosolic small ribosomal subunit"/>
    <property type="evidence" value="ECO:0007669"/>
    <property type="project" value="TreeGrafter"/>
</dbReference>
<name>A0A7V2B2X9_RHOMR</name>
<evidence type="ECO:0000256" key="5">
    <source>
        <dbReference type="ARBA" id="ARBA00023274"/>
    </source>
</evidence>
<feature type="compositionally biased region" description="Low complexity" evidence="11">
    <location>
        <begin position="219"/>
        <end position="228"/>
    </location>
</feature>
<dbReference type="HAMAP" id="MF_01309_B">
    <property type="entry name" value="Ribosomal_uS3_B"/>
    <property type="match status" value="1"/>
</dbReference>
<dbReference type="PANTHER" id="PTHR11760">
    <property type="entry name" value="30S/40S RIBOSOMAL PROTEIN S3"/>
    <property type="match status" value="1"/>
</dbReference>
<dbReference type="Pfam" id="PF07650">
    <property type="entry name" value="KH_2"/>
    <property type="match status" value="1"/>
</dbReference>
<accession>A0A7V2B2X9</accession>
<dbReference type="PROSITE" id="PS50823">
    <property type="entry name" value="KH_TYPE_2"/>
    <property type="match status" value="1"/>
</dbReference>
<dbReference type="PROSITE" id="PS50084">
    <property type="entry name" value="KH_TYPE_1"/>
    <property type="match status" value="1"/>
</dbReference>
<dbReference type="InterPro" id="IPR004044">
    <property type="entry name" value="KH_dom_type_2"/>
</dbReference>
<dbReference type="InterPro" id="IPR001351">
    <property type="entry name" value="Ribosomal_uS3_C"/>
</dbReference>
<dbReference type="InterPro" id="IPR009019">
    <property type="entry name" value="KH_sf_prok-type"/>
</dbReference>
<dbReference type="InterPro" id="IPR057258">
    <property type="entry name" value="Ribosomal_uS3"/>
</dbReference>